<sequence length="43" mass="4595">MKAADANVPTPAINPAPTPEDFAEVLETLFPVILKGKVFEGKK</sequence>
<proteinExistence type="predicted"/>
<dbReference type="AlphaFoldDB" id="A0AAU8M851"/>
<name>A0AAU8M851_PSESX</name>
<dbReference type="RefSeq" id="WP_268744423.1">
    <property type="nucleotide sequence ID" value="NZ_CP159278.1"/>
</dbReference>
<gene>
    <name evidence="1" type="ORF">N027_25540</name>
</gene>
<evidence type="ECO:0000313" key="1">
    <source>
        <dbReference type="EMBL" id="XCN77748.1"/>
    </source>
</evidence>
<protein>
    <submittedName>
        <fullName evidence="1">Uncharacterized protein</fullName>
    </submittedName>
</protein>
<reference evidence="1" key="1">
    <citation type="journal article" date="2014" name="Genome Announc.">
        <title>Draft Genome Sequences of a Phylogenetically Diverse Suite of Pseudomonas syringae Strains from Multiple Source Populations.</title>
        <authorList>
            <person name="Baltrus D.A."/>
            <person name="Yourstone S."/>
            <person name="Lind A."/>
            <person name="Guilbaud C."/>
            <person name="Sands D.C."/>
            <person name="Jones C.D."/>
            <person name="Morris C.E."/>
            <person name="Dangl J.L."/>
        </authorList>
    </citation>
    <scope>NUCLEOTIDE SEQUENCE</scope>
    <source>
        <strain evidence="1">USA007</strain>
    </source>
</reference>
<reference evidence="1" key="2">
    <citation type="submission" date="2024-07" db="EMBL/GenBank/DDBJ databases">
        <title>A complete genome sequence for Pseudomonas syringae USA007.</title>
        <authorList>
            <person name="Baltrus D.A."/>
        </authorList>
    </citation>
    <scope>NUCLEOTIDE SEQUENCE</scope>
    <source>
        <strain evidence="1">USA007</strain>
    </source>
</reference>
<accession>A0AAU8M851</accession>
<organism evidence="1">
    <name type="scientific">Pseudomonas syringae USA007</name>
    <dbReference type="NCBI Taxonomy" id="1357288"/>
    <lineage>
        <taxon>Bacteria</taxon>
        <taxon>Pseudomonadati</taxon>
        <taxon>Pseudomonadota</taxon>
        <taxon>Gammaproteobacteria</taxon>
        <taxon>Pseudomonadales</taxon>
        <taxon>Pseudomonadaceae</taxon>
        <taxon>Pseudomonas</taxon>
        <taxon>Pseudomonas syringae</taxon>
    </lineage>
</organism>
<dbReference type="EMBL" id="CP159278">
    <property type="protein sequence ID" value="XCN77748.1"/>
    <property type="molecule type" value="Genomic_DNA"/>
</dbReference>